<dbReference type="OrthoDB" id="275334at2157"/>
<feature type="region of interest" description="Disordered" evidence="1">
    <location>
        <begin position="134"/>
        <end position="156"/>
    </location>
</feature>
<reference evidence="2 3" key="1">
    <citation type="submission" date="2017-09" db="EMBL/GenBank/DDBJ databases">
        <title>Genome sequences of Natrinema ejinorence JCM 13890T.</title>
        <authorList>
            <person name="Roh S.W."/>
            <person name="Kim Y.B."/>
            <person name="Kim J.Y."/>
        </authorList>
    </citation>
    <scope>NUCLEOTIDE SEQUENCE [LARGE SCALE GENOMIC DNA]</scope>
    <source>
        <strain evidence="2 3">JCM 13890</strain>
    </source>
</reference>
<evidence type="ECO:0000313" key="3">
    <source>
        <dbReference type="Proteomes" id="UP000219689"/>
    </source>
</evidence>
<organism evidence="2 3">
    <name type="scientific">Natrinema ejinorense</name>
    <dbReference type="NCBI Taxonomy" id="373386"/>
    <lineage>
        <taxon>Archaea</taxon>
        <taxon>Methanobacteriati</taxon>
        <taxon>Methanobacteriota</taxon>
        <taxon>Stenosarchaea group</taxon>
        <taxon>Halobacteria</taxon>
        <taxon>Halobacteriales</taxon>
        <taxon>Natrialbaceae</taxon>
        <taxon>Natrinema</taxon>
    </lineage>
</organism>
<comment type="caution">
    <text evidence="2">The sequence shown here is derived from an EMBL/GenBank/DDBJ whole genome shotgun (WGS) entry which is preliminary data.</text>
</comment>
<evidence type="ECO:0000313" key="2">
    <source>
        <dbReference type="EMBL" id="PCR91282.1"/>
    </source>
</evidence>
<dbReference type="EMBL" id="NXNI01000001">
    <property type="protein sequence ID" value="PCR91282.1"/>
    <property type="molecule type" value="Genomic_DNA"/>
</dbReference>
<sequence>MTDGTTTAESLSVEGLRSALHCPRRYELAHVHGIEDDEEDAVGDRVALLRTAICDALRSGETDREELETVARDRLSTLWTDHEEPFHSRAQRRHERRVLEATLAAYVERVGGEHAGGIERLAADATRDELIGPELPLSSTLELPEPAGGADPDSERETVTIDATVDYVYDDGSSIVGVRFVPTLAPLGPLRYRSEWEGDVAERFTDHFDTDSDTFEPDPVGSLFETAVVLDGLRTRRDRLELGDRTCRYVQIPLADRSGTAVNWVRETVETNLEVVDLTDVYVDHHTYGMTHDHRNGTVDDRLGRVASGLLSGPFDPSDRWDRIAEHACPTCDYTVCCQDYIAGEVRFDG</sequence>
<accession>A0A2A5QWR0</accession>
<feature type="compositionally biased region" description="Low complexity" evidence="1">
    <location>
        <begin position="134"/>
        <end position="146"/>
    </location>
</feature>
<dbReference type="Proteomes" id="UP000219689">
    <property type="component" value="Unassembled WGS sequence"/>
</dbReference>
<dbReference type="RefSeq" id="WP_097380224.1">
    <property type="nucleotide sequence ID" value="NZ_NXNI01000001.1"/>
</dbReference>
<dbReference type="AlphaFoldDB" id="A0A2A5QWR0"/>
<name>A0A2A5QWR0_9EURY</name>
<proteinExistence type="predicted"/>
<gene>
    <name evidence="2" type="ORF">CP557_12550</name>
</gene>
<keyword evidence="3" id="KW-1185">Reference proteome</keyword>
<protein>
    <submittedName>
        <fullName evidence="2">Uncharacterized protein</fullName>
    </submittedName>
</protein>
<evidence type="ECO:0000256" key="1">
    <source>
        <dbReference type="SAM" id="MobiDB-lite"/>
    </source>
</evidence>